<keyword evidence="4" id="KW-1185">Reference proteome</keyword>
<organism evidence="3 4">
    <name type="scientific">Bursaphelenchus okinawaensis</name>
    <dbReference type="NCBI Taxonomy" id="465554"/>
    <lineage>
        <taxon>Eukaryota</taxon>
        <taxon>Metazoa</taxon>
        <taxon>Ecdysozoa</taxon>
        <taxon>Nematoda</taxon>
        <taxon>Chromadorea</taxon>
        <taxon>Rhabditida</taxon>
        <taxon>Tylenchina</taxon>
        <taxon>Tylenchomorpha</taxon>
        <taxon>Aphelenchoidea</taxon>
        <taxon>Aphelenchoididae</taxon>
        <taxon>Bursaphelenchus</taxon>
    </lineage>
</organism>
<feature type="compositionally biased region" description="Low complexity" evidence="2">
    <location>
        <begin position="23"/>
        <end position="35"/>
    </location>
</feature>
<feature type="region of interest" description="Disordered" evidence="2">
    <location>
        <begin position="359"/>
        <end position="389"/>
    </location>
</feature>
<dbReference type="Pfam" id="PF00992">
    <property type="entry name" value="Troponin"/>
    <property type="match status" value="1"/>
</dbReference>
<dbReference type="GO" id="GO:0005523">
    <property type="term" value="F:tropomyosin binding"/>
    <property type="evidence" value="ECO:0007669"/>
    <property type="project" value="TreeGrafter"/>
</dbReference>
<feature type="compositionally biased region" description="Acidic residues" evidence="2">
    <location>
        <begin position="1"/>
        <end position="22"/>
    </location>
</feature>
<comment type="caution">
    <text evidence="3">The sequence shown here is derived from an EMBL/GenBank/DDBJ whole genome shotgun (WGS) entry which is preliminary data.</text>
</comment>
<dbReference type="Gene3D" id="1.20.5.350">
    <property type="match status" value="1"/>
</dbReference>
<dbReference type="OrthoDB" id="330499at2759"/>
<dbReference type="SUPFAM" id="SSF90250">
    <property type="entry name" value="Troponin coil-coiled subunits"/>
    <property type="match status" value="1"/>
</dbReference>
<dbReference type="InterPro" id="IPR038077">
    <property type="entry name" value="Troponin_sf"/>
</dbReference>
<dbReference type="Proteomes" id="UP000783686">
    <property type="component" value="Unassembled WGS sequence"/>
</dbReference>
<dbReference type="PANTHER" id="PTHR11521:SF1">
    <property type="entry name" value="TROPONIN T, SKELETAL MUSCLE"/>
    <property type="match status" value="1"/>
</dbReference>
<comment type="similarity">
    <text evidence="1">Belongs to the troponin T family.</text>
</comment>
<protein>
    <recommendedName>
        <fullName evidence="5">Troponin T</fullName>
    </recommendedName>
</protein>
<dbReference type="GO" id="GO:0005861">
    <property type="term" value="C:troponin complex"/>
    <property type="evidence" value="ECO:0007669"/>
    <property type="project" value="InterPro"/>
</dbReference>
<dbReference type="GO" id="GO:0006936">
    <property type="term" value="P:muscle contraction"/>
    <property type="evidence" value="ECO:0007669"/>
    <property type="project" value="TreeGrafter"/>
</dbReference>
<dbReference type="InterPro" id="IPR027707">
    <property type="entry name" value="TNNT"/>
</dbReference>
<dbReference type="EMBL" id="CAJFCW020000003">
    <property type="protein sequence ID" value="CAG9104322.1"/>
    <property type="molecule type" value="Genomic_DNA"/>
</dbReference>
<dbReference type="AlphaFoldDB" id="A0A811KH00"/>
<dbReference type="GO" id="GO:0045214">
    <property type="term" value="P:sarcomere organization"/>
    <property type="evidence" value="ECO:0007669"/>
    <property type="project" value="TreeGrafter"/>
</dbReference>
<evidence type="ECO:0000256" key="2">
    <source>
        <dbReference type="SAM" id="MobiDB-lite"/>
    </source>
</evidence>
<gene>
    <name evidence="3" type="ORF">BOKJ2_LOCUS6154</name>
</gene>
<dbReference type="PANTHER" id="PTHR11521">
    <property type="entry name" value="TROPONIN T"/>
    <property type="match status" value="1"/>
</dbReference>
<proteinExistence type="inferred from homology"/>
<feature type="compositionally biased region" description="Basic and acidic residues" evidence="2">
    <location>
        <begin position="55"/>
        <end position="71"/>
    </location>
</feature>
<dbReference type="InterPro" id="IPR001978">
    <property type="entry name" value="Troponin"/>
</dbReference>
<feature type="compositionally biased region" description="Low complexity" evidence="2">
    <location>
        <begin position="378"/>
        <end position="389"/>
    </location>
</feature>
<dbReference type="EMBL" id="CAJFDH010000003">
    <property type="protein sequence ID" value="CAD5215560.1"/>
    <property type="molecule type" value="Genomic_DNA"/>
</dbReference>
<evidence type="ECO:0000313" key="3">
    <source>
        <dbReference type="EMBL" id="CAD5215560.1"/>
    </source>
</evidence>
<evidence type="ECO:0000256" key="1">
    <source>
        <dbReference type="ARBA" id="ARBA00008330"/>
    </source>
</evidence>
<reference evidence="3" key="1">
    <citation type="submission" date="2020-09" db="EMBL/GenBank/DDBJ databases">
        <authorList>
            <person name="Kikuchi T."/>
        </authorList>
    </citation>
    <scope>NUCLEOTIDE SEQUENCE</scope>
    <source>
        <strain evidence="3">SH1</strain>
    </source>
</reference>
<dbReference type="GO" id="GO:0006937">
    <property type="term" value="P:regulation of muscle contraction"/>
    <property type="evidence" value="ECO:0007669"/>
    <property type="project" value="InterPro"/>
</dbReference>
<sequence length="389" mass="44752">MSDEEEYSEEEIIEEEEEEVAAEESAAPAEPAAEAETAEAEVEEEEAPVEDAPAPEERKARPPPPPEKEVDPTTLTEAEQAMLAAKKRHEEEEAARSQEVEARRKQELATVDEELRALKERQIERKKQREVEEAEMAERRRKDEQRRREEEEARKAKIEAQKRAKEEEKLKRQQVMAGAFVNTSANVGRKKERTEEQHQEAKRNYIASLQNSKQDVSNLLPNDLKAKIKQLHSRILKLESDKYDLEKRHERQDYDLKELNERTSQAARKKAIAMGVDPEEGESSGIRPPKINVASKYDRRVDHRGYGDRRELFENPFQRPDPAIVHGSGRPPPEWGRKNLEELEQLRKNLEPFRYQEQVKAEGEAARPPVPVIPLQIPAENEAAPAPAE</sequence>
<feature type="compositionally biased region" description="Acidic residues" evidence="2">
    <location>
        <begin position="36"/>
        <end position="49"/>
    </location>
</feature>
<feature type="compositionally biased region" description="Basic and acidic residues" evidence="2">
    <location>
        <begin position="296"/>
        <end position="313"/>
    </location>
</feature>
<name>A0A811KH00_9BILA</name>
<feature type="region of interest" description="Disordered" evidence="2">
    <location>
        <begin position="256"/>
        <end position="336"/>
    </location>
</feature>
<feature type="compositionally biased region" description="Basic and acidic residues" evidence="2">
    <location>
        <begin position="88"/>
        <end position="171"/>
    </location>
</feature>
<evidence type="ECO:0008006" key="5">
    <source>
        <dbReference type="Google" id="ProtNLM"/>
    </source>
</evidence>
<feature type="region of interest" description="Disordered" evidence="2">
    <location>
        <begin position="1"/>
        <end position="201"/>
    </location>
</feature>
<feature type="compositionally biased region" description="Basic and acidic residues" evidence="2">
    <location>
        <begin position="192"/>
        <end position="201"/>
    </location>
</feature>
<accession>A0A811KH00</accession>
<dbReference type="Proteomes" id="UP000614601">
    <property type="component" value="Unassembled WGS sequence"/>
</dbReference>
<evidence type="ECO:0000313" key="4">
    <source>
        <dbReference type="Proteomes" id="UP000614601"/>
    </source>
</evidence>